<evidence type="ECO:0000256" key="6">
    <source>
        <dbReference type="ARBA" id="ARBA00023136"/>
    </source>
</evidence>
<dbReference type="AlphaFoldDB" id="A0A8T2QT78"/>
<evidence type="ECO:0000256" key="4">
    <source>
        <dbReference type="ARBA" id="ARBA00022982"/>
    </source>
</evidence>
<keyword evidence="5 7" id="KW-1133">Transmembrane helix</keyword>
<dbReference type="Pfam" id="PF08041">
    <property type="entry name" value="PetM"/>
    <property type="match status" value="1"/>
</dbReference>
<dbReference type="PANTHER" id="PTHR34951:SF1">
    <property type="entry name" value="B6F COMPLEX SUBUNIT, PUTATIVE, EXPRESSED-RELATED"/>
    <property type="match status" value="1"/>
</dbReference>
<keyword evidence="2" id="KW-0813">Transport</keyword>
<evidence type="ECO:0000313" key="8">
    <source>
        <dbReference type="EMBL" id="KAH7286543.1"/>
    </source>
</evidence>
<gene>
    <name evidence="8" type="ORF">KP509_32G011800</name>
</gene>
<evidence type="ECO:0000256" key="5">
    <source>
        <dbReference type="ARBA" id="ARBA00022989"/>
    </source>
</evidence>
<dbReference type="HAMAP" id="MF_00396">
    <property type="entry name" value="Cytb6_f_PetM"/>
    <property type="match status" value="1"/>
</dbReference>
<name>A0A8T2QT78_CERRI</name>
<keyword evidence="9" id="KW-1185">Reference proteome</keyword>
<dbReference type="SUPFAM" id="SSF103441">
    <property type="entry name" value="PetM subunit of the cytochrome b6f complex"/>
    <property type="match status" value="1"/>
</dbReference>
<comment type="subcellular location">
    <subcellularLocation>
        <location evidence="1">Membrane</location>
        <topology evidence="1">Single-pass membrane protein</topology>
    </subcellularLocation>
</comment>
<dbReference type="Proteomes" id="UP000825935">
    <property type="component" value="Chromosome 32"/>
</dbReference>
<dbReference type="InterPro" id="IPR012595">
    <property type="entry name" value="PetM_cyt_b6/f_cplx_su7"/>
</dbReference>
<evidence type="ECO:0008006" key="10">
    <source>
        <dbReference type="Google" id="ProtNLM"/>
    </source>
</evidence>
<dbReference type="GO" id="GO:0016020">
    <property type="term" value="C:membrane"/>
    <property type="evidence" value="ECO:0007669"/>
    <property type="project" value="UniProtKB-SubCell"/>
</dbReference>
<evidence type="ECO:0000256" key="2">
    <source>
        <dbReference type="ARBA" id="ARBA00022448"/>
    </source>
</evidence>
<keyword evidence="4" id="KW-0249">Electron transport</keyword>
<dbReference type="EMBL" id="CM035437">
    <property type="protein sequence ID" value="KAH7286543.1"/>
    <property type="molecule type" value="Genomic_DNA"/>
</dbReference>
<protein>
    <recommendedName>
        <fullName evidence="10">PetM of cytochrome b6/f complex subunit 7</fullName>
    </recommendedName>
</protein>
<comment type="caution">
    <text evidence="8">The sequence shown here is derived from an EMBL/GenBank/DDBJ whole genome shotgun (WGS) entry which is preliminary data.</text>
</comment>
<dbReference type="GO" id="GO:0009512">
    <property type="term" value="C:cytochrome b6f complex"/>
    <property type="evidence" value="ECO:0007669"/>
    <property type="project" value="InterPro"/>
</dbReference>
<proteinExistence type="inferred from homology"/>
<accession>A0A8T2QT78</accession>
<dbReference type="EMBL" id="CM035437">
    <property type="protein sequence ID" value="KAH7286541.1"/>
    <property type="molecule type" value="Genomic_DNA"/>
</dbReference>
<evidence type="ECO:0000256" key="3">
    <source>
        <dbReference type="ARBA" id="ARBA00022692"/>
    </source>
</evidence>
<feature type="transmembrane region" description="Helical" evidence="7">
    <location>
        <begin position="92"/>
        <end position="114"/>
    </location>
</feature>
<evidence type="ECO:0000256" key="1">
    <source>
        <dbReference type="ARBA" id="ARBA00004167"/>
    </source>
</evidence>
<dbReference type="OMA" id="VISWTRT"/>
<organism evidence="8 9">
    <name type="scientific">Ceratopteris richardii</name>
    <name type="common">Triangle waterfern</name>
    <dbReference type="NCBI Taxonomy" id="49495"/>
    <lineage>
        <taxon>Eukaryota</taxon>
        <taxon>Viridiplantae</taxon>
        <taxon>Streptophyta</taxon>
        <taxon>Embryophyta</taxon>
        <taxon>Tracheophyta</taxon>
        <taxon>Polypodiopsida</taxon>
        <taxon>Polypodiidae</taxon>
        <taxon>Polypodiales</taxon>
        <taxon>Pteridineae</taxon>
        <taxon>Pteridaceae</taxon>
        <taxon>Parkerioideae</taxon>
        <taxon>Ceratopteris</taxon>
    </lineage>
</organism>
<sequence>MEVMAASGVSVSAMPSLLRTGNSDCKPARRACSLGRQMKNFTGMKSDSRVTRLGSGESTEEHFARAVLAQARVPAGSRGGALSSTCSLAAEIFRVVPIMSGLVLTGIALGFVLLRVEAAVEESNE</sequence>
<evidence type="ECO:0000313" key="9">
    <source>
        <dbReference type="Proteomes" id="UP000825935"/>
    </source>
</evidence>
<dbReference type="InterPro" id="IPR053333">
    <property type="entry name" value="Cytochrome_b6-f_sub7"/>
</dbReference>
<dbReference type="PANTHER" id="PTHR34951">
    <property type="entry name" value="B6F COMPLEX SUBUNIT, PUTATIVE, EXPRESSED-RELATED"/>
    <property type="match status" value="1"/>
</dbReference>
<evidence type="ECO:0000256" key="7">
    <source>
        <dbReference type="SAM" id="Phobius"/>
    </source>
</evidence>
<keyword evidence="3 7" id="KW-0812">Transmembrane</keyword>
<dbReference type="OrthoDB" id="1926597at2759"/>
<keyword evidence="6 7" id="KW-0472">Membrane</keyword>
<reference evidence="8" key="1">
    <citation type="submission" date="2021-08" db="EMBL/GenBank/DDBJ databases">
        <title>WGS assembly of Ceratopteris richardii.</title>
        <authorList>
            <person name="Marchant D.B."/>
            <person name="Chen G."/>
            <person name="Jenkins J."/>
            <person name="Shu S."/>
            <person name="Leebens-Mack J."/>
            <person name="Grimwood J."/>
            <person name="Schmutz J."/>
            <person name="Soltis P."/>
            <person name="Soltis D."/>
            <person name="Chen Z.-H."/>
        </authorList>
    </citation>
    <scope>NUCLEOTIDE SEQUENCE</scope>
    <source>
        <strain evidence="8">Whitten #5841</strain>
        <tissue evidence="8">Leaf</tissue>
    </source>
</reference>